<organism evidence="2 3">
    <name type="scientific">Papaver atlanticum</name>
    <dbReference type="NCBI Taxonomy" id="357466"/>
    <lineage>
        <taxon>Eukaryota</taxon>
        <taxon>Viridiplantae</taxon>
        <taxon>Streptophyta</taxon>
        <taxon>Embryophyta</taxon>
        <taxon>Tracheophyta</taxon>
        <taxon>Spermatophyta</taxon>
        <taxon>Magnoliopsida</taxon>
        <taxon>Ranunculales</taxon>
        <taxon>Papaveraceae</taxon>
        <taxon>Papaveroideae</taxon>
        <taxon>Papaver</taxon>
    </lineage>
</organism>
<dbReference type="InterPro" id="IPR036412">
    <property type="entry name" value="HAD-like_sf"/>
</dbReference>
<protein>
    <recommendedName>
        <fullName evidence="1">FCP1 homology domain-containing protein</fullName>
    </recommendedName>
</protein>
<dbReference type="GO" id="GO:0005852">
    <property type="term" value="C:eukaryotic translation initiation factor 3 complex"/>
    <property type="evidence" value="ECO:0007669"/>
    <property type="project" value="InterPro"/>
</dbReference>
<sequence length="320" mass="36144">MSNRKAAAGASTKSIRRSCGLAHNAKTSSSLPNKIQEKKLLILDLDETLVHVSKSLQESCAHSFPGVKCTYYVYLRPYVHKFLERVSELFDVVIFTASDQEYADQVLDFLDPQAKLIVRRYYCDSGSYYHGIYVKDLRRLGVDLAKAVLVDNCPDNFRLQKDNGIKIQSWYFDQQDEELLVLLPFLERLAAADDVRPIVAERLSHCKNEKRGGGKQEKSTEAPKKPLNILLIYADKSYHYIGLLKSLMRLSMKSLKAVEFKEIGSSVMAIANEKLKAEKEATGGKKKTATKKKQLHVTNSKEDDIALAYGSDVADDYDFM</sequence>
<accession>A0AAD4SFP1</accession>
<dbReference type="GO" id="GO:0003743">
    <property type="term" value="F:translation initiation factor activity"/>
    <property type="evidence" value="ECO:0007669"/>
    <property type="project" value="InterPro"/>
</dbReference>
<dbReference type="InterPro" id="IPR011948">
    <property type="entry name" value="Dullard_phosphatase"/>
</dbReference>
<dbReference type="Gene3D" id="3.40.50.1000">
    <property type="entry name" value="HAD superfamily/HAD-like"/>
    <property type="match status" value="1"/>
</dbReference>
<dbReference type="InterPro" id="IPR050365">
    <property type="entry name" value="TIM50"/>
</dbReference>
<gene>
    <name evidence="2" type="ORF">MKW98_029261</name>
</gene>
<dbReference type="AlphaFoldDB" id="A0AAD4SFP1"/>
<feature type="domain" description="FCP1 homology" evidence="1">
    <location>
        <begin position="34"/>
        <end position="189"/>
    </location>
</feature>
<dbReference type="SUPFAM" id="SSF56784">
    <property type="entry name" value="HAD-like"/>
    <property type="match status" value="1"/>
</dbReference>
<keyword evidence="3" id="KW-1185">Reference proteome</keyword>
<dbReference type="PROSITE" id="PS50969">
    <property type="entry name" value="FCP1"/>
    <property type="match status" value="1"/>
</dbReference>
<comment type="caution">
    <text evidence="2">The sequence shown here is derived from an EMBL/GenBank/DDBJ whole genome shotgun (WGS) entry which is preliminary data.</text>
</comment>
<name>A0AAD4SFP1_9MAGN</name>
<dbReference type="SMART" id="SM00577">
    <property type="entry name" value="CPDc"/>
    <property type="match status" value="1"/>
</dbReference>
<evidence type="ECO:0000259" key="1">
    <source>
        <dbReference type="PROSITE" id="PS50969"/>
    </source>
</evidence>
<dbReference type="GO" id="GO:0016791">
    <property type="term" value="F:phosphatase activity"/>
    <property type="evidence" value="ECO:0007669"/>
    <property type="project" value="InterPro"/>
</dbReference>
<dbReference type="InterPro" id="IPR004274">
    <property type="entry name" value="FCP1_dom"/>
</dbReference>
<dbReference type="EMBL" id="JAJJMB010011080">
    <property type="protein sequence ID" value="KAI3904799.1"/>
    <property type="molecule type" value="Genomic_DNA"/>
</dbReference>
<evidence type="ECO:0000313" key="2">
    <source>
        <dbReference type="EMBL" id="KAI3904799.1"/>
    </source>
</evidence>
<dbReference type="CDD" id="cd07521">
    <property type="entry name" value="HAD_FCP1-like"/>
    <property type="match status" value="1"/>
</dbReference>
<dbReference type="InterPro" id="IPR013906">
    <property type="entry name" value="eIF3j"/>
</dbReference>
<dbReference type="InterPro" id="IPR023194">
    <property type="entry name" value="eIF3-like_dom_sf"/>
</dbReference>
<dbReference type="Pfam" id="PF08597">
    <property type="entry name" value="eIF3_subunit"/>
    <property type="match status" value="1"/>
</dbReference>
<proteinExistence type="predicted"/>
<dbReference type="Pfam" id="PF03031">
    <property type="entry name" value="NIF"/>
    <property type="match status" value="1"/>
</dbReference>
<dbReference type="InterPro" id="IPR023214">
    <property type="entry name" value="HAD_sf"/>
</dbReference>
<dbReference type="PANTHER" id="PTHR12210">
    <property type="entry name" value="DULLARD PROTEIN PHOSPHATASE"/>
    <property type="match status" value="1"/>
</dbReference>
<dbReference type="Proteomes" id="UP001202328">
    <property type="component" value="Unassembled WGS sequence"/>
</dbReference>
<dbReference type="FunFam" id="3.40.50.1000:FF:000093">
    <property type="entry name" value="NLI interacting factor-like phosphatase family protein"/>
    <property type="match status" value="1"/>
</dbReference>
<reference evidence="2" key="1">
    <citation type="submission" date="2022-04" db="EMBL/GenBank/DDBJ databases">
        <title>A functionally conserved STORR gene fusion in Papaver species that diverged 16.8 million years ago.</title>
        <authorList>
            <person name="Catania T."/>
        </authorList>
    </citation>
    <scope>NUCLEOTIDE SEQUENCE</scope>
    <source>
        <strain evidence="2">S-188037</strain>
    </source>
</reference>
<dbReference type="NCBIfam" id="TIGR02251">
    <property type="entry name" value="HIF-SF_euk"/>
    <property type="match status" value="1"/>
</dbReference>
<evidence type="ECO:0000313" key="3">
    <source>
        <dbReference type="Proteomes" id="UP001202328"/>
    </source>
</evidence>
<dbReference type="Gene3D" id="1.10.246.60">
    <property type="entry name" value="Eukaryotic translation initiation factor 3 like domains"/>
    <property type="match status" value="1"/>
</dbReference>